<dbReference type="EMBL" id="FLUM01000003">
    <property type="protein sequence ID" value="SBW04262.1"/>
    <property type="molecule type" value="Genomic_DNA"/>
</dbReference>
<dbReference type="InterPro" id="IPR055170">
    <property type="entry name" value="GFO_IDH_MocA-like_dom"/>
</dbReference>
<dbReference type="SUPFAM" id="SSF55347">
    <property type="entry name" value="Glyceraldehyde-3-phosphate dehydrogenase-like, C-terminal domain"/>
    <property type="match status" value="1"/>
</dbReference>
<evidence type="ECO:0008006" key="4">
    <source>
        <dbReference type="Google" id="ProtNLM"/>
    </source>
</evidence>
<protein>
    <recommendedName>
        <fullName evidence="4">Tat (Twin-arginine translocation) pathway signal sequence</fullName>
    </recommendedName>
</protein>
<feature type="domain" description="Gfo/Idh/MocA-like oxidoreductase N-terminal" evidence="1">
    <location>
        <begin position="48"/>
        <end position="165"/>
    </location>
</feature>
<feature type="domain" description="GFO/IDH/MocA-like oxidoreductase" evidence="2">
    <location>
        <begin position="174"/>
        <end position="306"/>
    </location>
</feature>
<proteinExistence type="predicted"/>
<dbReference type="Gene3D" id="3.30.360.10">
    <property type="entry name" value="Dihydrodipicolinate Reductase, domain 2"/>
    <property type="match status" value="1"/>
</dbReference>
<dbReference type="Pfam" id="PF01408">
    <property type="entry name" value="GFO_IDH_MocA"/>
    <property type="match status" value="1"/>
</dbReference>
<dbReference type="InterPro" id="IPR036291">
    <property type="entry name" value="NAD(P)-bd_dom_sf"/>
</dbReference>
<name>A0A212JY29_9BACT</name>
<evidence type="ECO:0000313" key="3">
    <source>
        <dbReference type="EMBL" id="SBW04262.1"/>
    </source>
</evidence>
<dbReference type="InterPro" id="IPR006311">
    <property type="entry name" value="TAT_signal"/>
</dbReference>
<dbReference type="AlphaFoldDB" id="A0A212JY29"/>
<dbReference type="PROSITE" id="PS51318">
    <property type="entry name" value="TAT"/>
    <property type="match status" value="1"/>
</dbReference>
<evidence type="ECO:0000259" key="2">
    <source>
        <dbReference type="Pfam" id="PF22725"/>
    </source>
</evidence>
<dbReference type="PANTHER" id="PTHR43818:SF12">
    <property type="entry name" value="NADH-DEPENDENT DEHYDROGENASE-RELATED"/>
    <property type="match status" value="1"/>
</dbReference>
<dbReference type="PANTHER" id="PTHR43818">
    <property type="entry name" value="BCDNA.GH03377"/>
    <property type="match status" value="1"/>
</dbReference>
<dbReference type="InterPro" id="IPR019546">
    <property type="entry name" value="TAT_signal_bac_arc"/>
</dbReference>
<dbReference type="Gene3D" id="3.40.50.720">
    <property type="entry name" value="NAD(P)-binding Rossmann-like Domain"/>
    <property type="match status" value="1"/>
</dbReference>
<dbReference type="InterPro" id="IPR050463">
    <property type="entry name" value="Gfo/Idh/MocA_oxidrdct_glycsds"/>
</dbReference>
<reference evidence="3" key="1">
    <citation type="submission" date="2016-04" db="EMBL/GenBank/DDBJ databases">
        <authorList>
            <person name="Evans L.H."/>
            <person name="Alamgir A."/>
            <person name="Owens N."/>
            <person name="Weber N.D."/>
            <person name="Virtaneva K."/>
            <person name="Barbian K."/>
            <person name="Babar A."/>
            <person name="Rosenke K."/>
        </authorList>
    </citation>
    <scope>NUCLEOTIDE SEQUENCE</scope>
    <source>
        <strain evidence="3">86-1</strain>
    </source>
</reference>
<sequence length="434" mass="48420">MKTQDLSRRDFLKNMGVVGGGGLLLSSLPFLHAYAQKKEKDVAGSKARLAIIGTGSRGMYHINHLLQIPHAEIVAICDIYQPHLDNAAKLCPKAKQYKDYNEAINAADVDGILISTPLNQHAPISIAGLKAGKHVFCEKSMARTLDECKEMYEVYKESGKVLYIGLQRLFDPKYLKALELIQNGTIGEIVGLRNFWYRNNDWRRPVPEPSLEKQINWRLYRESSGGLMTELASHQLQMGTWVNKSLPDYITGFGDILFWKDGREVYDSVSVIYHYSNGLRMTFESIISNKHYGMDEQVLGHKGTLELAQGLLYMENPKPAPGIQQLINQIEHKVFDSIPFAGPSWVPETASKALGEPILDNIQTHDGSNTTGAAVDDGSLALVSAYCTSVITGESMPMLVEEAYYASVLALLGNKAMEERSVIEFPKEYEIPYL</sequence>
<gene>
    <name evidence="3" type="ORF">KL86DYS1_30793</name>
</gene>
<accession>A0A212JY29</accession>
<evidence type="ECO:0000259" key="1">
    <source>
        <dbReference type="Pfam" id="PF01408"/>
    </source>
</evidence>
<dbReference type="NCBIfam" id="TIGR01409">
    <property type="entry name" value="TAT_signal_seq"/>
    <property type="match status" value="1"/>
</dbReference>
<organism evidence="3">
    <name type="scientific">uncultured Dysgonomonas sp</name>
    <dbReference type="NCBI Taxonomy" id="206096"/>
    <lineage>
        <taxon>Bacteria</taxon>
        <taxon>Pseudomonadati</taxon>
        <taxon>Bacteroidota</taxon>
        <taxon>Bacteroidia</taxon>
        <taxon>Bacteroidales</taxon>
        <taxon>Dysgonomonadaceae</taxon>
        <taxon>Dysgonomonas</taxon>
        <taxon>environmental samples</taxon>
    </lineage>
</organism>
<dbReference type="Pfam" id="PF22725">
    <property type="entry name" value="GFO_IDH_MocA_C3"/>
    <property type="match status" value="1"/>
</dbReference>
<dbReference type="SUPFAM" id="SSF51735">
    <property type="entry name" value="NAD(P)-binding Rossmann-fold domains"/>
    <property type="match status" value="1"/>
</dbReference>
<dbReference type="GO" id="GO:0000166">
    <property type="term" value="F:nucleotide binding"/>
    <property type="evidence" value="ECO:0007669"/>
    <property type="project" value="InterPro"/>
</dbReference>
<dbReference type="InterPro" id="IPR000683">
    <property type="entry name" value="Gfo/Idh/MocA-like_OxRdtase_N"/>
</dbReference>
<dbReference type="RefSeq" id="WP_296942879.1">
    <property type="nucleotide sequence ID" value="NZ_LT599032.1"/>
</dbReference>